<reference evidence="4 5" key="1">
    <citation type="submission" date="2022-10" db="EMBL/GenBank/DDBJ databases">
        <title>Draft genome sequence of Streptomyces sp. YSPA8.</title>
        <authorList>
            <person name="Moriuchi R."/>
            <person name="Dohra H."/>
            <person name="Yamamura H."/>
            <person name="Kodani S."/>
        </authorList>
    </citation>
    <scope>NUCLEOTIDE SEQUENCE [LARGE SCALE GENOMIC DNA]</scope>
    <source>
        <strain evidence="4 5">YSPA8</strain>
    </source>
</reference>
<dbReference type="PRINTS" id="PR00088">
    <property type="entry name" value="HAEMOXYGNASE"/>
</dbReference>
<protein>
    <submittedName>
        <fullName evidence="4">Biliverdin-producing heme oxygenase</fullName>
    </submittedName>
</protein>
<dbReference type="InterPro" id="IPR016053">
    <property type="entry name" value="Haem_Oase-like"/>
</dbReference>
<name>A0ABQ5NUE1_9ACTN</name>
<proteinExistence type="predicted"/>
<dbReference type="Pfam" id="PF01126">
    <property type="entry name" value="Heme_oxygenase"/>
    <property type="match status" value="1"/>
</dbReference>
<gene>
    <name evidence="4" type="ORF">SYYSPA8_06800</name>
</gene>
<evidence type="ECO:0000256" key="2">
    <source>
        <dbReference type="ARBA" id="ARBA00022723"/>
    </source>
</evidence>
<accession>A0ABQ5NUE1</accession>
<keyword evidence="1" id="KW-0349">Heme</keyword>
<dbReference type="Gene3D" id="1.20.910.10">
    <property type="entry name" value="Heme oxygenase-like"/>
    <property type="match status" value="1"/>
</dbReference>
<keyword evidence="5" id="KW-1185">Reference proteome</keyword>
<dbReference type="PIRSF" id="PIRSF000343">
    <property type="entry name" value="Haem_Oase"/>
    <property type="match status" value="1"/>
</dbReference>
<sequence>MDATAAVTATATATPFSALIRAASMEQHGTASTSTFMSDLLGGRHAVGAFARYTAQLWFVYQALEESAETLKDDPVAGPFVLPALFRTARIESDLAHMLGDDWRAALVALPETTAYADRIKECARTWPAGYIAHHYTRYLGDLAGGQAIRDRAERSWGFSRKGEGVQFYVFDQITNPAAFRREYRVLLDAVDADELERQRIVEECRRAYEYNSAVFAALGEEFPLAAA</sequence>
<dbReference type="EMBL" id="BSBI01000002">
    <property type="protein sequence ID" value="GLF93979.1"/>
    <property type="molecule type" value="Genomic_DNA"/>
</dbReference>
<dbReference type="PANTHER" id="PTHR10720">
    <property type="entry name" value="HEME OXYGENASE"/>
    <property type="match status" value="1"/>
</dbReference>
<dbReference type="CDD" id="cd19165">
    <property type="entry name" value="HemeO"/>
    <property type="match status" value="1"/>
</dbReference>
<evidence type="ECO:0000256" key="1">
    <source>
        <dbReference type="ARBA" id="ARBA00022617"/>
    </source>
</evidence>
<dbReference type="SUPFAM" id="SSF48613">
    <property type="entry name" value="Heme oxygenase-like"/>
    <property type="match status" value="1"/>
</dbReference>
<evidence type="ECO:0000256" key="3">
    <source>
        <dbReference type="ARBA" id="ARBA00023004"/>
    </source>
</evidence>
<evidence type="ECO:0000313" key="5">
    <source>
        <dbReference type="Proteomes" id="UP001291653"/>
    </source>
</evidence>
<dbReference type="InterPro" id="IPR002051">
    <property type="entry name" value="Haem_Oase"/>
</dbReference>
<evidence type="ECO:0000313" key="4">
    <source>
        <dbReference type="EMBL" id="GLF93979.1"/>
    </source>
</evidence>
<dbReference type="RefSeq" id="WP_323446050.1">
    <property type="nucleotide sequence ID" value="NZ_BSBI01000002.1"/>
</dbReference>
<dbReference type="InterPro" id="IPR016084">
    <property type="entry name" value="Haem_Oase-like_multi-hlx"/>
</dbReference>
<keyword evidence="3" id="KW-0408">Iron</keyword>
<comment type="caution">
    <text evidence="4">The sequence shown here is derived from an EMBL/GenBank/DDBJ whole genome shotgun (WGS) entry which is preliminary data.</text>
</comment>
<dbReference type="PANTHER" id="PTHR10720:SF0">
    <property type="entry name" value="HEME OXYGENASE"/>
    <property type="match status" value="1"/>
</dbReference>
<dbReference type="Proteomes" id="UP001291653">
    <property type="component" value="Unassembled WGS sequence"/>
</dbReference>
<organism evidence="4 5">
    <name type="scientific">Streptomyces yaizuensis</name>
    <dbReference type="NCBI Taxonomy" id="2989713"/>
    <lineage>
        <taxon>Bacteria</taxon>
        <taxon>Bacillati</taxon>
        <taxon>Actinomycetota</taxon>
        <taxon>Actinomycetes</taxon>
        <taxon>Kitasatosporales</taxon>
        <taxon>Streptomycetaceae</taxon>
        <taxon>Streptomyces</taxon>
    </lineage>
</organism>
<keyword evidence="2" id="KW-0479">Metal-binding</keyword>